<evidence type="ECO:0000256" key="4">
    <source>
        <dbReference type="ARBA" id="ARBA00023274"/>
    </source>
</evidence>
<reference evidence="6" key="1">
    <citation type="submission" date="2022-08" db="EMBL/GenBank/DDBJ databases">
        <title>Novel sulphate-reducing endosymbionts in the free-living metamonad Anaeramoeba.</title>
        <authorList>
            <person name="Jerlstrom-Hultqvist J."/>
            <person name="Cepicka I."/>
            <person name="Gallot-Lavallee L."/>
            <person name="Salas-Leiva D."/>
            <person name="Curtis B.A."/>
            <person name="Zahonova K."/>
            <person name="Pipaliya S."/>
            <person name="Dacks J."/>
            <person name="Roger A.J."/>
        </authorList>
    </citation>
    <scope>NUCLEOTIDE SEQUENCE</scope>
    <source>
        <strain evidence="6">Busselton2</strain>
    </source>
</reference>
<dbReference type="GO" id="GO:0005840">
    <property type="term" value="C:ribosome"/>
    <property type="evidence" value="ECO:0007669"/>
    <property type="project" value="UniProtKB-KW"/>
</dbReference>
<protein>
    <submittedName>
        <fullName evidence="6">Ribosomal protein L36A LIKE</fullName>
    </submittedName>
</protein>
<feature type="compositionally biased region" description="Basic residues" evidence="5">
    <location>
        <begin position="106"/>
        <end position="117"/>
    </location>
</feature>
<comment type="similarity">
    <text evidence="1">Belongs to the eukaryotic ribosomal protein eL42 family.</text>
</comment>
<dbReference type="PANTHER" id="PTHR10369">
    <property type="entry name" value="60S RIBOSOMAL PROTEIN L36A/L44"/>
    <property type="match status" value="1"/>
</dbReference>
<dbReference type="GO" id="GO:0003735">
    <property type="term" value="F:structural constituent of ribosome"/>
    <property type="evidence" value="ECO:0007669"/>
    <property type="project" value="InterPro"/>
</dbReference>
<sequence length="173" mass="20180">MPNKRITHRRKHAYNTNRNRVRVVKTPGGRLTGHYILKRGKVPVCDETGEKLRGIKSYRPIERSRAKRRTKTVSRAYGGFYCTKCKSHQIHKVSLAKKSKESGKAQGRRRYDRKQKGHGGQTKPKLKKKIKQTKKLQVKLTCSKCRKNRINKIARTKRLEISSEKKTKSVTQW</sequence>
<dbReference type="InterPro" id="IPR000552">
    <property type="entry name" value="Ribosomal_eL44"/>
</dbReference>
<keyword evidence="3 6" id="KW-0689">Ribosomal protein</keyword>
<dbReference type="EMBL" id="JANTQA010000051">
    <property type="protein sequence ID" value="KAJ3430517.1"/>
    <property type="molecule type" value="Genomic_DNA"/>
</dbReference>
<feature type="region of interest" description="Disordered" evidence="5">
    <location>
        <begin position="93"/>
        <end position="133"/>
    </location>
</feature>
<dbReference type="PRINTS" id="PR01250">
    <property type="entry name" value="RIBOSOMALL34"/>
</dbReference>
<evidence type="ECO:0000256" key="3">
    <source>
        <dbReference type="ARBA" id="ARBA00022980"/>
    </source>
</evidence>
<dbReference type="InterPro" id="IPR008195">
    <property type="entry name" value="Ribosomal_eL34"/>
</dbReference>
<dbReference type="Pfam" id="PF01199">
    <property type="entry name" value="Ribosomal_L34e"/>
    <property type="match status" value="1"/>
</dbReference>
<gene>
    <name evidence="6" type="ORF">M0812_23525</name>
</gene>
<accession>A0AAV7YRE8</accession>
<evidence type="ECO:0000256" key="1">
    <source>
        <dbReference type="ARBA" id="ARBA00009364"/>
    </source>
</evidence>
<dbReference type="InterPro" id="IPR011332">
    <property type="entry name" value="Ribosomal_zn-bd"/>
</dbReference>
<dbReference type="SUPFAM" id="SSF57829">
    <property type="entry name" value="Zn-binding ribosomal proteins"/>
    <property type="match status" value="1"/>
</dbReference>
<evidence type="ECO:0000256" key="5">
    <source>
        <dbReference type="SAM" id="MobiDB-lite"/>
    </source>
</evidence>
<proteinExistence type="inferred from homology"/>
<dbReference type="GO" id="GO:0006412">
    <property type="term" value="P:translation"/>
    <property type="evidence" value="ECO:0007669"/>
    <property type="project" value="InterPro"/>
</dbReference>
<evidence type="ECO:0000256" key="2">
    <source>
        <dbReference type="ARBA" id="ARBA00009875"/>
    </source>
</evidence>
<dbReference type="Proteomes" id="UP001146793">
    <property type="component" value="Unassembled WGS sequence"/>
</dbReference>
<organism evidence="6 7">
    <name type="scientific">Anaeramoeba flamelloides</name>
    <dbReference type="NCBI Taxonomy" id="1746091"/>
    <lineage>
        <taxon>Eukaryota</taxon>
        <taxon>Metamonada</taxon>
        <taxon>Anaeramoebidae</taxon>
        <taxon>Anaeramoeba</taxon>
    </lineage>
</organism>
<dbReference type="Gene3D" id="6.20.370.70">
    <property type="match status" value="1"/>
</dbReference>
<dbReference type="Gene3D" id="3.10.450.80">
    <property type="match status" value="1"/>
</dbReference>
<evidence type="ECO:0000313" key="7">
    <source>
        <dbReference type="Proteomes" id="UP001146793"/>
    </source>
</evidence>
<keyword evidence="4" id="KW-0687">Ribonucleoprotein</keyword>
<name>A0AAV7YRE8_9EUKA</name>
<comment type="caution">
    <text evidence="6">The sequence shown here is derived from an EMBL/GenBank/DDBJ whole genome shotgun (WGS) entry which is preliminary data.</text>
</comment>
<dbReference type="GO" id="GO:1990904">
    <property type="term" value="C:ribonucleoprotein complex"/>
    <property type="evidence" value="ECO:0007669"/>
    <property type="project" value="UniProtKB-KW"/>
</dbReference>
<dbReference type="InterPro" id="IPR053708">
    <property type="entry name" value="Ribosomal_LSU_eL42"/>
</dbReference>
<comment type="similarity">
    <text evidence="2">Belongs to the eukaryotic ribosomal protein eL34 family.</text>
</comment>
<dbReference type="AlphaFoldDB" id="A0AAV7YRE8"/>
<feature type="compositionally biased region" description="Basic residues" evidence="5">
    <location>
        <begin position="124"/>
        <end position="133"/>
    </location>
</feature>
<dbReference type="FunFam" id="3.10.450.80:FF:000001">
    <property type="entry name" value="60S ribosomal protein L44"/>
    <property type="match status" value="1"/>
</dbReference>
<evidence type="ECO:0000313" key="6">
    <source>
        <dbReference type="EMBL" id="KAJ3430517.1"/>
    </source>
</evidence>